<feature type="domain" description="Type II secretion system protein GspF" evidence="8">
    <location>
        <begin position="257"/>
        <end position="378"/>
    </location>
</feature>
<feature type="transmembrane region" description="Helical" evidence="7">
    <location>
        <begin position="359"/>
        <end position="380"/>
    </location>
</feature>
<evidence type="ECO:0000256" key="2">
    <source>
        <dbReference type="ARBA" id="ARBA00005745"/>
    </source>
</evidence>
<dbReference type="OrthoDB" id="9805682at2"/>
<evidence type="ECO:0000256" key="6">
    <source>
        <dbReference type="ARBA" id="ARBA00023136"/>
    </source>
</evidence>
<keyword evidence="10" id="KW-1185">Reference proteome</keyword>
<keyword evidence="3" id="KW-1003">Cell membrane</keyword>
<dbReference type="RefSeq" id="WP_073337255.1">
    <property type="nucleotide sequence ID" value="NZ_FQXM01000004.1"/>
</dbReference>
<dbReference type="Gene3D" id="1.20.81.30">
    <property type="entry name" value="Type II secretion system (T2SS), domain F"/>
    <property type="match status" value="2"/>
</dbReference>
<dbReference type="Pfam" id="PF00482">
    <property type="entry name" value="T2SSF"/>
    <property type="match status" value="2"/>
</dbReference>
<gene>
    <name evidence="9" type="ORF">SAMN02745207_00925</name>
</gene>
<sequence length="386" mass="45012">MVIKYFVYNLEGKKIKKESLFESIEEFYSYIKDKKLILYKYKILSSKQFNSSLGNRYKMLENLCDSFYQIEGSGLSLKKGMKLIIETIKDKRLKKILEKVNEDMNAGNTFYNCFGKYPKIFPEFFITMLSIGEKTDNLESIFKQLKDFYSLMHKISSTIVRSFIYPIVVIILALISFIYMKLKFQPMIQSLSYENTNNLQVINKWSWINSIWLLPVIILFIYIICFICKKQFNIKMNIWSVLPTKHINNLIFQFKLLNSMLLSVSSGETLKFAFQITKDSLSNVYYKSILEKGIESLETGNTLSKSLKEMKVIKLIIIATISIGEETNSLEKALEKCLKNTVIEIENKTKKISILVEPLLMLLLGVFITYFMVSIFTPLLNMMDNI</sequence>
<dbReference type="AlphaFoldDB" id="A0A1M5SG72"/>
<comment type="subcellular location">
    <subcellularLocation>
        <location evidence="1">Cell membrane</location>
        <topology evidence="1">Multi-pass membrane protein</topology>
    </subcellularLocation>
</comment>
<proteinExistence type="inferred from homology"/>
<dbReference type="PANTHER" id="PTHR30012:SF0">
    <property type="entry name" value="TYPE II SECRETION SYSTEM PROTEIN F-RELATED"/>
    <property type="match status" value="1"/>
</dbReference>
<evidence type="ECO:0000256" key="4">
    <source>
        <dbReference type="ARBA" id="ARBA00022692"/>
    </source>
</evidence>
<protein>
    <submittedName>
        <fullName evidence="9">Type II secretory pathway, component PulF</fullName>
    </submittedName>
</protein>
<dbReference type="InterPro" id="IPR018076">
    <property type="entry name" value="T2SS_GspF_dom"/>
</dbReference>
<dbReference type="InterPro" id="IPR003004">
    <property type="entry name" value="GspF/PilC"/>
</dbReference>
<evidence type="ECO:0000313" key="10">
    <source>
        <dbReference type="Proteomes" id="UP000184447"/>
    </source>
</evidence>
<evidence type="ECO:0000256" key="3">
    <source>
        <dbReference type="ARBA" id="ARBA00022475"/>
    </source>
</evidence>
<feature type="transmembrane region" description="Helical" evidence="7">
    <location>
        <begin position="162"/>
        <end position="180"/>
    </location>
</feature>
<evidence type="ECO:0000256" key="1">
    <source>
        <dbReference type="ARBA" id="ARBA00004651"/>
    </source>
</evidence>
<dbReference type="STRING" id="1121316.SAMN02745207_00925"/>
<reference evidence="9 10" key="1">
    <citation type="submission" date="2016-11" db="EMBL/GenBank/DDBJ databases">
        <authorList>
            <person name="Jaros S."/>
            <person name="Januszkiewicz K."/>
            <person name="Wedrychowicz H."/>
        </authorList>
    </citation>
    <scope>NUCLEOTIDE SEQUENCE [LARGE SCALE GENOMIC DNA]</scope>
    <source>
        <strain evidence="9 10">DSM 8605</strain>
    </source>
</reference>
<name>A0A1M5SG72_9CLOT</name>
<dbReference type="InterPro" id="IPR042094">
    <property type="entry name" value="T2SS_GspF_sf"/>
</dbReference>
<keyword evidence="4 7" id="KW-0812">Transmembrane</keyword>
<evidence type="ECO:0000256" key="7">
    <source>
        <dbReference type="SAM" id="Phobius"/>
    </source>
</evidence>
<keyword evidence="5 7" id="KW-1133">Transmembrane helix</keyword>
<evidence type="ECO:0000313" key="9">
    <source>
        <dbReference type="EMBL" id="SHH37587.1"/>
    </source>
</evidence>
<dbReference type="EMBL" id="FQXM01000004">
    <property type="protein sequence ID" value="SHH37587.1"/>
    <property type="molecule type" value="Genomic_DNA"/>
</dbReference>
<keyword evidence="6 7" id="KW-0472">Membrane</keyword>
<dbReference type="Proteomes" id="UP000184447">
    <property type="component" value="Unassembled WGS sequence"/>
</dbReference>
<feature type="domain" description="Type II secretion system protein GspF" evidence="8">
    <location>
        <begin position="72"/>
        <end position="180"/>
    </location>
</feature>
<evidence type="ECO:0000256" key="5">
    <source>
        <dbReference type="ARBA" id="ARBA00022989"/>
    </source>
</evidence>
<dbReference type="PANTHER" id="PTHR30012">
    <property type="entry name" value="GENERAL SECRETION PATHWAY PROTEIN"/>
    <property type="match status" value="1"/>
</dbReference>
<accession>A0A1M5SG72</accession>
<comment type="similarity">
    <text evidence="2">Belongs to the GSP F family.</text>
</comment>
<organism evidence="9 10">
    <name type="scientific">Clostridium grantii DSM 8605</name>
    <dbReference type="NCBI Taxonomy" id="1121316"/>
    <lineage>
        <taxon>Bacteria</taxon>
        <taxon>Bacillati</taxon>
        <taxon>Bacillota</taxon>
        <taxon>Clostridia</taxon>
        <taxon>Eubacteriales</taxon>
        <taxon>Clostridiaceae</taxon>
        <taxon>Clostridium</taxon>
    </lineage>
</organism>
<evidence type="ECO:0000259" key="8">
    <source>
        <dbReference type="Pfam" id="PF00482"/>
    </source>
</evidence>
<dbReference type="GO" id="GO:0005886">
    <property type="term" value="C:plasma membrane"/>
    <property type="evidence" value="ECO:0007669"/>
    <property type="project" value="UniProtKB-SubCell"/>
</dbReference>
<feature type="transmembrane region" description="Helical" evidence="7">
    <location>
        <begin position="207"/>
        <end position="228"/>
    </location>
</feature>